<protein>
    <recommendedName>
        <fullName evidence="4">Reverse transcriptase domain-containing protein</fullName>
    </recommendedName>
</protein>
<dbReference type="EMBL" id="CAJNJA010014109">
    <property type="protein sequence ID" value="CAE7335866.1"/>
    <property type="molecule type" value="Genomic_DNA"/>
</dbReference>
<feature type="chain" id="PRO_5032543218" description="Reverse transcriptase domain-containing protein" evidence="1">
    <location>
        <begin position="21"/>
        <end position="682"/>
    </location>
</feature>
<feature type="signal peptide" evidence="1">
    <location>
        <begin position="1"/>
        <end position="20"/>
    </location>
</feature>
<dbReference type="AlphaFoldDB" id="A0A812PHW7"/>
<feature type="non-terminal residue" evidence="2">
    <location>
        <position position="682"/>
    </location>
</feature>
<dbReference type="OrthoDB" id="447441at2759"/>
<accession>A0A812PHW7</accession>
<evidence type="ECO:0000256" key="1">
    <source>
        <dbReference type="SAM" id="SignalP"/>
    </source>
</evidence>
<comment type="caution">
    <text evidence="2">The sequence shown here is derived from an EMBL/GenBank/DDBJ whole genome shotgun (WGS) entry which is preliminary data.</text>
</comment>
<name>A0A812PHW7_9DINO</name>
<evidence type="ECO:0000313" key="2">
    <source>
        <dbReference type="EMBL" id="CAE7335866.1"/>
    </source>
</evidence>
<dbReference type="PANTHER" id="PTHR48462">
    <property type="entry name" value="PROTEIN, PUTATIVE-RELATED"/>
    <property type="match status" value="1"/>
</dbReference>
<keyword evidence="3" id="KW-1185">Reference proteome</keyword>
<evidence type="ECO:0000313" key="3">
    <source>
        <dbReference type="Proteomes" id="UP000601435"/>
    </source>
</evidence>
<proteinExistence type="predicted"/>
<sequence length="682" mass="72948">CSKLFGGFGAAAPLAPLAFAATMSVRLCQPPMPTKLLTAHLTEVIRILVRGEAPLELAPHLAGATEHAMPKGGDDVRRIAVGETWRRLAGKCLCSSLREAVDAAHTGHADKCFLQVDFRNAFNTIDRAAMLRQVRLHMPGLAPRAEWCYDHHSRLLFHHSPLLSEVPELTFAFLDDACLAGGAPQVAAGLTRLAAAGRLELSPNKCVLTVCAGPDGTVDRRAFPAGIQVNHTGATCLLGAPIGPQAYTEEFTRTKRVEKATLLLQALQELPDPQTALLLLLRHCAAYSRMVFALRVTPPQLLAGAASDFDSAVRACLEHFCTGPLPSEAWLQASLSTANGGLGLRHAARHAPAAYTASLSAVLQRCLALDPSYLPAWPLNGITVTPLSGHVLAADRLPTPVPLTVRQQQLSQALDRAAVQQLLTPGPNREAFRANLQLQRQPRAGAWLQAVPSEALGLALAPDIFRVLIKLRLRLPVATEDVACPLCDGVADRFGDHAHSCPCGGDRPPVCTQRSRSRACYRPAPSRTVCRVRQGPGRRAADVYVPLWGVHGPAAFDLAVTAGLRHGNLQSLVFKGADHVVLDYEAHKRSHLQTQDQCTAQGLQFIPLVVECRGGWGPAAAKAWQALAAAIAAQTGEPVSVEANRLYETLAVTLQRENARAVLRRVLASGPDPGPAALLVEP</sequence>
<organism evidence="2 3">
    <name type="scientific">Symbiodinium necroappetens</name>
    <dbReference type="NCBI Taxonomy" id="1628268"/>
    <lineage>
        <taxon>Eukaryota</taxon>
        <taxon>Sar</taxon>
        <taxon>Alveolata</taxon>
        <taxon>Dinophyceae</taxon>
        <taxon>Suessiales</taxon>
        <taxon>Symbiodiniaceae</taxon>
        <taxon>Symbiodinium</taxon>
    </lineage>
</organism>
<keyword evidence="1" id="KW-0732">Signal</keyword>
<reference evidence="2" key="1">
    <citation type="submission" date="2021-02" db="EMBL/GenBank/DDBJ databases">
        <authorList>
            <person name="Dougan E. K."/>
            <person name="Rhodes N."/>
            <person name="Thang M."/>
            <person name="Chan C."/>
        </authorList>
    </citation>
    <scope>NUCLEOTIDE SEQUENCE</scope>
</reference>
<dbReference type="PANTHER" id="PTHR48462:SF1">
    <property type="entry name" value="PROTEIN, PUTATIVE-RELATED"/>
    <property type="match status" value="1"/>
</dbReference>
<gene>
    <name evidence="2" type="ORF">SNEC2469_LOCUS8584</name>
</gene>
<dbReference type="Proteomes" id="UP000601435">
    <property type="component" value="Unassembled WGS sequence"/>
</dbReference>
<evidence type="ECO:0008006" key="4">
    <source>
        <dbReference type="Google" id="ProtNLM"/>
    </source>
</evidence>